<protein>
    <recommendedName>
        <fullName evidence="1">SRR1-like domain-containing protein</fullName>
    </recommendedName>
</protein>
<dbReference type="Proteomes" id="UP000504636">
    <property type="component" value="Unplaced"/>
</dbReference>
<organism evidence="2">
    <name type="scientific">Mytilinidion resinicola</name>
    <dbReference type="NCBI Taxonomy" id="574789"/>
    <lineage>
        <taxon>Eukaryota</taxon>
        <taxon>Fungi</taxon>
        <taxon>Dikarya</taxon>
        <taxon>Ascomycota</taxon>
        <taxon>Pezizomycotina</taxon>
        <taxon>Dothideomycetes</taxon>
        <taxon>Pleosporomycetidae</taxon>
        <taxon>Mytilinidiales</taxon>
        <taxon>Mytilinidiaceae</taxon>
        <taxon>Mytilinidion</taxon>
    </lineage>
</organism>
<accession>A0A6A6Z4G2</accession>
<name>A0A6A6Z4G2_9PEZI</name>
<evidence type="ECO:0000259" key="1">
    <source>
        <dbReference type="Pfam" id="PF07985"/>
    </source>
</evidence>
<dbReference type="OrthoDB" id="5318346at2759"/>
<evidence type="ECO:0000313" key="3">
    <source>
        <dbReference type="Proteomes" id="UP000504636"/>
    </source>
</evidence>
<dbReference type="PANTHER" id="PTHR42080:SF1">
    <property type="entry name" value="SRR1-LIKE DOMAIN-CONTAINING PROTEIN"/>
    <property type="match status" value="1"/>
</dbReference>
<dbReference type="InterPro" id="IPR012942">
    <property type="entry name" value="SRR1-like"/>
</dbReference>
<reference evidence="2 4" key="1">
    <citation type="journal article" date="2020" name="Stud. Mycol.">
        <title>101 Dothideomycetes genomes: a test case for predicting lifestyles and emergence of pathogens.</title>
        <authorList>
            <person name="Haridas S."/>
            <person name="Albert R."/>
            <person name="Binder M."/>
            <person name="Bloem J."/>
            <person name="Labutti K."/>
            <person name="Salamov A."/>
            <person name="Andreopoulos B."/>
            <person name="Baker S."/>
            <person name="Barry K."/>
            <person name="Bills G."/>
            <person name="Bluhm B."/>
            <person name="Cannon C."/>
            <person name="Castanera R."/>
            <person name="Culley D."/>
            <person name="Daum C."/>
            <person name="Ezra D."/>
            <person name="Gonzalez J."/>
            <person name="Henrissat B."/>
            <person name="Kuo A."/>
            <person name="Liang C."/>
            <person name="Lipzen A."/>
            <person name="Lutzoni F."/>
            <person name="Magnuson J."/>
            <person name="Mondo S."/>
            <person name="Nolan M."/>
            <person name="Ohm R."/>
            <person name="Pangilinan J."/>
            <person name="Park H.-J."/>
            <person name="Ramirez L."/>
            <person name="Alfaro M."/>
            <person name="Sun H."/>
            <person name="Tritt A."/>
            <person name="Yoshinaga Y."/>
            <person name="Zwiers L.-H."/>
            <person name="Turgeon B."/>
            <person name="Goodwin S."/>
            <person name="Spatafora J."/>
            <person name="Crous P."/>
            <person name="Grigoriev I."/>
        </authorList>
    </citation>
    <scope>NUCLEOTIDE SEQUENCE</scope>
    <source>
        <strain evidence="2 4">CBS 304.34</strain>
    </source>
</reference>
<dbReference type="AlphaFoldDB" id="A0A6A6Z4G2"/>
<dbReference type="GeneID" id="54465786"/>
<evidence type="ECO:0000313" key="4">
    <source>
        <dbReference type="RefSeq" id="XP_033582996.1"/>
    </source>
</evidence>
<reference evidence="4" key="3">
    <citation type="submission" date="2025-04" db="UniProtKB">
        <authorList>
            <consortium name="RefSeq"/>
        </authorList>
    </citation>
    <scope>IDENTIFICATION</scope>
    <source>
        <strain evidence="4">CBS 304.34</strain>
    </source>
</reference>
<proteinExistence type="predicted"/>
<reference evidence="4" key="2">
    <citation type="submission" date="2020-04" db="EMBL/GenBank/DDBJ databases">
        <authorList>
            <consortium name="NCBI Genome Project"/>
        </authorList>
    </citation>
    <scope>NUCLEOTIDE SEQUENCE</scope>
    <source>
        <strain evidence="4">CBS 304.34</strain>
    </source>
</reference>
<evidence type="ECO:0000313" key="2">
    <source>
        <dbReference type="EMBL" id="KAF2816032.1"/>
    </source>
</evidence>
<feature type="domain" description="SRR1-like" evidence="1">
    <location>
        <begin position="40"/>
        <end position="170"/>
    </location>
</feature>
<dbReference type="Pfam" id="PF07985">
    <property type="entry name" value="SRR1"/>
    <property type="match status" value="1"/>
</dbReference>
<gene>
    <name evidence="2 4" type="ORF">BDZ99DRAFT_514647</name>
</gene>
<keyword evidence="3" id="KW-1185">Reference proteome</keyword>
<dbReference type="PANTHER" id="PTHR42080">
    <property type="entry name" value="SRR1 DOMAIN-CONTAINING PROTEIN"/>
    <property type="match status" value="1"/>
</dbReference>
<dbReference type="EMBL" id="MU003693">
    <property type="protein sequence ID" value="KAF2816032.1"/>
    <property type="molecule type" value="Genomic_DNA"/>
</dbReference>
<dbReference type="RefSeq" id="XP_033582996.1">
    <property type="nucleotide sequence ID" value="XM_033724893.1"/>
</dbReference>
<sequence length="264" mass="30535">MAPQNRDRLVSVNAMVSELRTYMASWRTSAFAKQLRALLLSRSEKWAIDRAVVIGLGCTIPRQLNEETDEEYCLFRRHILCQCMMFQEIANIFSSEQGDRSIEMFASDPDIDRLDEELLERLGITVVDKWEELVTTKTFVYSPFAPWPVGLRAIRRSPELYLGVDWTVVIELHDPRDPSKRKEGRWGMTMEQYAVCETFLKGRVESIFPGLENFPEYAAMDWERMLESHAELIGVTYTALLGPFRLYWPKPALPPVEGEGKRFG</sequence>